<dbReference type="Proteomes" id="UP000017148">
    <property type="component" value="Unassembled WGS sequence"/>
</dbReference>
<keyword evidence="6" id="KW-1185">Reference proteome</keyword>
<reference evidence="5 6" key="1">
    <citation type="journal article" date="2013" name="Environ. Microbiol.">
        <title>Genome analysis of Chitinivibrio alkaliphilus gen. nov., sp. nov., a novel extremely haloalkaliphilic anaerobic chitinolytic bacterium from the candidate phylum Termite Group 3.</title>
        <authorList>
            <person name="Sorokin D.Y."/>
            <person name="Gumerov V.M."/>
            <person name="Rakitin A.L."/>
            <person name="Beletsky A.V."/>
            <person name="Damste J.S."/>
            <person name="Muyzer G."/>
            <person name="Mardanov A.V."/>
            <person name="Ravin N.V."/>
        </authorList>
    </citation>
    <scope>NUCLEOTIDE SEQUENCE [LARGE SCALE GENOMIC DNA]</scope>
    <source>
        <strain evidence="5 6">ACht1</strain>
    </source>
</reference>
<dbReference type="InterPro" id="IPR036265">
    <property type="entry name" value="HIT-like_sf"/>
</dbReference>
<comment type="caution">
    <text evidence="5">The sequence shown here is derived from an EMBL/GenBank/DDBJ whole genome shotgun (WGS) entry which is preliminary data.</text>
</comment>
<keyword evidence="5" id="KW-0808">Transferase</keyword>
<evidence type="ECO:0000313" key="6">
    <source>
        <dbReference type="Proteomes" id="UP000017148"/>
    </source>
</evidence>
<dbReference type="InterPro" id="IPR019808">
    <property type="entry name" value="Histidine_triad_CS"/>
</dbReference>
<evidence type="ECO:0000256" key="2">
    <source>
        <dbReference type="PIRSR" id="PIRSR601310-3"/>
    </source>
</evidence>
<gene>
    <name evidence="5" type="ORF">CALK_1375</name>
</gene>
<dbReference type="EMBL" id="ASJR01000010">
    <property type="protein sequence ID" value="ERP31713.1"/>
    <property type="molecule type" value="Genomic_DNA"/>
</dbReference>
<organism evidence="5 6">
    <name type="scientific">Chitinivibrio alkaliphilus ACht1</name>
    <dbReference type="NCBI Taxonomy" id="1313304"/>
    <lineage>
        <taxon>Bacteria</taxon>
        <taxon>Pseudomonadati</taxon>
        <taxon>Fibrobacterota</taxon>
        <taxon>Chitinivibrionia</taxon>
        <taxon>Chitinivibrionales</taxon>
        <taxon>Chitinivibrionaceae</taxon>
        <taxon>Chitinivibrio</taxon>
    </lineage>
</organism>
<protein>
    <submittedName>
        <fullName evidence="5">Protein Kinase C Interacting protein related (PKCI) protein</fullName>
    </submittedName>
</protein>
<dbReference type="Gene3D" id="3.30.428.10">
    <property type="entry name" value="HIT-like"/>
    <property type="match status" value="1"/>
</dbReference>
<feature type="domain" description="HIT" evidence="4">
    <location>
        <begin position="5"/>
        <end position="114"/>
    </location>
</feature>
<dbReference type="STRING" id="1313304.CALK_1375"/>
<dbReference type="PANTHER" id="PTHR23089">
    <property type="entry name" value="HISTIDINE TRIAD HIT PROTEIN"/>
    <property type="match status" value="1"/>
</dbReference>
<dbReference type="CDD" id="cd01276">
    <property type="entry name" value="PKCI_related"/>
    <property type="match status" value="1"/>
</dbReference>
<dbReference type="PROSITE" id="PS00892">
    <property type="entry name" value="HIT_1"/>
    <property type="match status" value="1"/>
</dbReference>
<feature type="active site" description="Tele-AMP-histidine intermediate" evidence="1">
    <location>
        <position position="100"/>
    </location>
</feature>
<accession>U7D6Z1</accession>
<dbReference type="InterPro" id="IPR001310">
    <property type="entry name" value="Histidine_triad_HIT"/>
</dbReference>
<dbReference type="Pfam" id="PF01230">
    <property type="entry name" value="HIT"/>
    <property type="match status" value="1"/>
</dbReference>
<evidence type="ECO:0000259" key="4">
    <source>
        <dbReference type="PROSITE" id="PS51084"/>
    </source>
</evidence>
<dbReference type="SUPFAM" id="SSF54197">
    <property type="entry name" value="HIT-like"/>
    <property type="match status" value="1"/>
</dbReference>
<keyword evidence="5" id="KW-0418">Kinase</keyword>
<dbReference type="InterPro" id="IPR011146">
    <property type="entry name" value="HIT-like"/>
</dbReference>
<sequence length="114" mass="12719">MNDCLFCKIAAGNIPAKIVYETDLCCAFEDITPVAPLHILIIPKKHMENLHSMDENDSPIREALFSAISHLVEKNHLTQSGYRLVINSGDDGQQSVPHLHIHLIGKRSLQWPPG</sequence>
<dbReference type="GO" id="GO:0016301">
    <property type="term" value="F:kinase activity"/>
    <property type="evidence" value="ECO:0007669"/>
    <property type="project" value="UniProtKB-KW"/>
</dbReference>
<name>U7D6Z1_9BACT</name>
<evidence type="ECO:0000313" key="5">
    <source>
        <dbReference type="EMBL" id="ERP31713.1"/>
    </source>
</evidence>
<dbReference type="RefSeq" id="WP_022636836.1">
    <property type="nucleotide sequence ID" value="NZ_ASJR01000010.1"/>
</dbReference>
<dbReference type="AlphaFoldDB" id="U7D6Z1"/>
<proteinExistence type="predicted"/>
<evidence type="ECO:0000256" key="3">
    <source>
        <dbReference type="PROSITE-ProRule" id="PRU00464"/>
    </source>
</evidence>
<dbReference type="eggNOG" id="COG0537">
    <property type="taxonomic scope" value="Bacteria"/>
</dbReference>
<dbReference type="OrthoDB" id="9784774at2"/>
<feature type="short sequence motif" description="Histidine triad motif" evidence="2 3">
    <location>
        <begin position="98"/>
        <end position="102"/>
    </location>
</feature>
<dbReference type="PROSITE" id="PS51084">
    <property type="entry name" value="HIT_2"/>
    <property type="match status" value="1"/>
</dbReference>
<evidence type="ECO:0000256" key="1">
    <source>
        <dbReference type="PIRSR" id="PIRSR601310-1"/>
    </source>
</evidence>
<dbReference type="PRINTS" id="PR00332">
    <property type="entry name" value="HISTRIAD"/>
</dbReference>